<evidence type="ECO:0000256" key="2">
    <source>
        <dbReference type="SAM" id="Phobius"/>
    </source>
</evidence>
<evidence type="ECO:0000313" key="4">
    <source>
        <dbReference type="Proteomes" id="UP000176770"/>
    </source>
</evidence>
<gene>
    <name evidence="3" type="ORF">A3F94_03060</name>
</gene>
<dbReference type="STRING" id="1802165.A3F94_03060"/>
<feature type="transmembrane region" description="Helical" evidence="2">
    <location>
        <begin position="7"/>
        <end position="28"/>
    </location>
</feature>
<feature type="transmembrane region" description="Helical" evidence="2">
    <location>
        <begin position="89"/>
        <end position="112"/>
    </location>
</feature>
<protein>
    <submittedName>
        <fullName evidence="3">Uncharacterized protein</fullName>
    </submittedName>
</protein>
<keyword evidence="1" id="KW-0175">Coiled coil</keyword>
<name>A0A1G2HI52_9BACT</name>
<reference evidence="3 4" key="1">
    <citation type="journal article" date="2016" name="Nat. Commun.">
        <title>Thousands of microbial genomes shed light on interconnected biogeochemical processes in an aquifer system.</title>
        <authorList>
            <person name="Anantharaman K."/>
            <person name="Brown C.T."/>
            <person name="Hug L.A."/>
            <person name="Sharon I."/>
            <person name="Castelle C.J."/>
            <person name="Probst A.J."/>
            <person name="Thomas B.C."/>
            <person name="Singh A."/>
            <person name="Wilkins M.J."/>
            <person name="Karaoz U."/>
            <person name="Brodie E.L."/>
            <person name="Williams K.H."/>
            <person name="Hubbard S.S."/>
            <person name="Banfield J.F."/>
        </authorList>
    </citation>
    <scope>NUCLEOTIDE SEQUENCE [LARGE SCALE GENOMIC DNA]</scope>
</reference>
<keyword evidence="2" id="KW-0472">Membrane</keyword>
<evidence type="ECO:0000256" key="1">
    <source>
        <dbReference type="SAM" id="Coils"/>
    </source>
</evidence>
<evidence type="ECO:0000313" key="3">
    <source>
        <dbReference type="EMBL" id="OGZ61960.1"/>
    </source>
</evidence>
<accession>A0A1G2HI52</accession>
<keyword evidence="2" id="KW-1133">Transmembrane helix</keyword>
<dbReference type="AlphaFoldDB" id="A0A1G2HI52"/>
<sequence>MSIKETTVYYYLGIVILYVTIFVLFGAILTSSSIPEGMLYVQGPKYNIFLSAFGGFLLANVAFFLFIGAVYNEHLKTNLKKIRKRFVAILYYISLSITPITSLLFISQFYTGNHVVLKSVDSTTRFIESRKSFTYFLLLLTVFVLIPIIVYYRFFIFNRKIVQKGTVVIFKDGVVAMPGEQIKLNAFLDNNFNLVSETQLLKTLTLTLSTPRVKYKVHVDGKLLLDFKNARNVQLSHDDLVQRIQTIEQEIANDLQNALQTFRDVDEFVRFVHEIASPKKFDYSGLPIIWQGSVRSGQVKVL</sequence>
<dbReference type="Proteomes" id="UP000176770">
    <property type="component" value="Unassembled WGS sequence"/>
</dbReference>
<feature type="transmembrane region" description="Helical" evidence="2">
    <location>
        <begin position="132"/>
        <end position="154"/>
    </location>
</feature>
<organism evidence="3 4">
    <name type="scientific">Candidatus Spechtbacteria bacterium RIFCSPLOWO2_12_FULL_38_22</name>
    <dbReference type="NCBI Taxonomy" id="1802165"/>
    <lineage>
        <taxon>Bacteria</taxon>
        <taxon>Candidatus Spechtiibacteriota</taxon>
    </lineage>
</organism>
<dbReference type="EMBL" id="MHOK01000012">
    <property type="protein sequence ID" value="OGZ61960.1"/>
    <property type="molecule type" value="Genomic_DNA"/>
</dbReference>
<feature type="coiled-coil region" evidence="1">
    <location>
        <begin position="230"/>
        <end position="257"/>
    </location>
</feature>
<feature type="transmembrane region" description="Helical" evidence="2">
    <location>
        <begin position="48"/>
        <end position="68"/>
    </location>
</feature>
<keyword evidence="2" id="KW-0812">Transmembrane</keyword>
<comment type="caution">
    <text evidence="3">The sequence shown here is derived from an EMBL/GenBank/DDBJ whole genome shotgun (WGS) entry which is preliminary data.</text>
</comment>
<proteinExistence type="predicted"/>